<reference evidence="2 3" key="1">
    <citation type="journal article" date="2019" name="Commun. Biol.">
        <title>The bagworm genome reveals a unique fibroin gene that provides high tensile strength.</title>
        <authorList>
            <person name="Kono N."/>
            <person name="Nakamura H."/>
            <person name="Ohtoshi R."/>
            <person name="Tomita M."/>
            <person name="Numata K."/>
            <person name="Arakawa K."/>
        </authorList>
    </citation>
    <scope>NUCLEOTIDE SEQUENCE [LARGE SCALE GENOMIC DNA]</scope>
</reference>
<feature type="compositionally biased region" description="Basic and acidic residues" evidence="1">
    <location>
        <begin position="53"/>
        <end position="64"/>
    </location>
</feature>
<feature type="compositionally biased region" description="Basic and acidic residues" evidence="1">
    <location>
        <begin position="20"/>
        <end position="36"/>
    </location>
</feature>
<organism evidence="2 3">
    <name type="scientific">Eumeta variegata</name>
    <name type="common">Bagworm moth</name>
    <name type="synonym">Eumeta japonica</name>
    <dbReference type="NCBI Taxonomy" id="151549"/>
    <lineage>
        <taxon>Eukaryota</taxon>
        <taxon>Metazoa</taxon>
        <taxon>Ecdysozoa</taxon>
        <taxon>Arthropoda</taxon>
        <taxon>Hexapoda</taxon>
        <taxon>Insecta</taxon>
        <taxon>Pterygota</taxon>
        <taxon>Neoptera</taxon>
        <taxon>Endopterygota</taxon>
        <taxon>Lepidoptera</taxon>
        <taxon>Glossata</taxon>
        <taxon>Ditrysia</taxon>
        <taxon>Tineoidea</taxon>
        <taxon>Psychidae</taxon>
        <taxon>Oiketicinae</taxon>
        <taxon>Eumeta</taxon>
    </lineage>
</organism>
<evidence type="ECO:0000256" key="1">
    <source>
        <dbReference type="SAM" id="MobiDB-lite"/>
    </source>
</evidence>
<feature type="region of interest" description="Disordered" evidence="1">
    <location>
        <begin position="1"/>
        <end position="36"/>
    </location>
</feature>
<dbReference type="AlphaFoldDB" id="A0A4C1T253"/>
<feature type="compositionally biased region" description="Basic and acidic residues" evidence="1">
    <location>
        <begin position="87"/>
        <end position="96"/>
    </location>
</feature>
<comment type="caution">
    <text evidence="2">The sequence shown here is derived from an EMBL/GenBank/DDBJ whole genome shotgun (WGS) entry which is preliminary data.</text>
</comment>
<feature type="compositionally biased region" description="Basic and acidic residues" evidence="1">
    <location>
        <begin position="1"/>
        <end position="13"/>
    </location>
</feature>
<proteinExistence type="predicted"/>
<keyword evidence="3" id="KW-1185">Reference proteome</keyword>
<sequence>MSIRLQHENEPARPVRYHTHRIETRNSEADADRTHAHRDVRVFKRALQLCPDEGRVDRDGDAFSKPKGSGLEPGEGGRPLTSLVTDAARHGDSGLI</sequence>
<feature type="region of interest" description="Disordered" evidence="1">
    <location>
        <begin position="53"/>
        <end position="96"/>
    </location>
</feature>
<name>A0A4C1T253_EUMVA</name>
<protein>
    <submittedName>
        <fullName evidence="2">Uncharacterized protein</fullName>
    </submittedName>
</protein>
<dbReference type="EMBL" id="BGZK01000031">
    <property type="protein sequence ID" value="GBP08549.1"/>
    <property type="molecule type" value="Genomic_DNA"/>
</dbReference>
<dbReference type="Proteomes" id="UP000299102">
    <property type="component" value="Unassembled WGS sequence"/>
</dbReference>
<evidence type="ECO:0000313" key="2">
    <source>
        <dbReference type="EMBL" id="GBP08549.1"/>
    </source>
</evidence>
<evidence type="ECO:0000313" key="3">
    <source>
        <dbReference type="Proteomes" id="UP000299102"/>
    </source>
</evidence>
<accession>A0A4C1T253</accession>
<gene>
    <name evidence="2" type="ORF">EVAR_77218_1</name>
</gene>